<dbReference type="InterPro" id="IPR011765">
    <property type="entry name" value="Pept_M16_N"/>
</dbReference>
<dbReference type="Gene3D" id="3.30.830.10">
    <property type="entry name" value="Metalloenzyme, LuxS/M16 peptidase-like"/>
    <property type="match status" value="4"/>
</dbReference>
<organism evidence="3 4">
    <name type="scientific">Perkinsus olseni</name>
    <name type="common">Perkinsus atlanticus</name>
    <dbReference type="NCBI Taxonomy" id="32597"/>
    <lineage>
        <taxon>Eukaryota</taxon>
        <taxon>Sar</taxon>
        <taxon>Alveolata</taxon>
        <taxon>Perkinsozoa</taxon>
        <taxon>Perkinsea</taxon>
        <taxon>Perkinsida</taxon>
        <taxon>Perkinsidae</taxon>
        <taxon>Perkinsus</taxon>
    </lineage>
</organism>
<dbReference type="InterPro" id="IPR007863">
    <property type="entry name" value="Peptidase_M16_C"/>
</dbReference>
<comment type="caution">
    <text evidence="3">The sequence shown here is derived from an EMBL/GenBank/DDBJ whole genome shotgun (WGS) entry which is preliminary data.</text>
</comment>
<evidence type="ECO:0000313" key="4">
    <source>
        <dbReference type="Proteomes" id="UP000570595"/>
    </source>
</evidence>
<dbReference type="PROSITE" id="PS50297">
    <property type="entry name" value="ANK_REP_REGION"/>
    <property type="match status" value="1"/>
</dbReference>
<dbReference type="PROSITE" id="PS50088">
    <property type="entry name" value="ANK_REPEAT"/>
    <property type="match status" value="1"/>
</dbReference>
<dbReference type="Proteomes" id="UP000570595">
    <property type="component" value="Unassembled WGS sequence"/>
</dbReference>
<evidence type="ECO:0000313" key="3">
    <source>
        <dbReference type="EMBL" id="KAF4653307.1"/>
    </source>
</evidence>
<dbReference type="Pfam" id="PF08367">
    <property type="entry name" value="M16C_assoc"/>
    <property type="match status" value="1"/>
</dbReference>
<feature type="domain" description="Peptidase M16C associated" evidence="2">
    <location>
        <begin position="508"/>
        <end position="757"/>
    </location>
</feature>
<dbReference type="OrthoDB" id="311076at2759"/>
<gene>
    <name evidence="3" type="ORF">FOZ61_009070</name>
</gene>
<proteinExistence type="predicted"/>
<dbReference type="PANTHER" id="PTHR43016:SF13">
    <property type="entry name" value="PRESEQUENCE PROTEASE, MITOCHONDRIAL"/>
    <property type="match status" value="1"/>
</dbReference>
<dbReference type="EMBL" id="JABAHT010000635">
    <property type="protein sequence ID" value="KAF4653307.1"/>
    <property type="molecule type" value="Genomic_DNA"/>
</dbReference>
<dbReference type="SMART" id="SM01264">
    <property type="entry name" value="M16C_associated"/>
    <property type="match status" value="1"/>
</dbReference>
<sequence length="1546" mass="169741">MAHEVTTSAPCLGRSATYRRFSSGKNSPARLEVGDHIHGFTVVQSSTVPDISARLFVLEHDQSGARLIALSNSDANKSFGAAFPTPPEDNSGVAHVLEHSVLCGSRSYPTKDPFATLLQSSHQTFLNALTYPDRTCYPVASCNSQDLYNLAEVYIDSLLHPKVVDDDYIIRQEGWRVQPGGAEGESPTLQGVVYNEMKGVYSSADMLHYRMMSRALNPDNCYRFDSGGDPQYIPKELSQNRLVSFYKTHYHPGRAVFWFYGDGDIDEQAAWLAGKLAGYERPVDALEFDSKEKYMQPLRDLTGQPPHRVTFDYDPKMPDFDSKSQVSVSWLLNDERLTSDDRIRYAVFDSLMLGRTSSPLARKLLDSGLGKSLAIGSGTQDDLRQAIFSVGLKDVKTDDEEKIGELVTRSLQEIRDAGVDALDVQAAVNSVEFKLREFNTGRLPRGVAWFLTVAPESLYNGSNHDVSEVMRFEAPLRRLKNDLAAGKPVFEDIIDSVLKNKHCVTVVTSPEEGKGERLRQRERELMEEVRQEGGEELADQTKRMMAWQNSEDIPEDIGRIPMLRKADMPREENEIHSDESGDVLWHPEVRTQGLVYADAVFDATTLSVEDQTRLPVVMKALTELGLQEGDSVQELHRRIETNTGGLAGGIVNVAATEGGRTAVVVRGRCLLEKTDTLAGLMSDIVNSCDWLGNRQRLVEVVDQMCSSWEQSMLIGAGHQLALSAAYASLPAEGRVHDANRRDYAQSGLPHYRELLRLRGLLRSDDTWEEAAKALKATADHAMNRSTFSIVSAAGPEPSRETWEAFRERLAVPGSARTASPLMISAESLCIPGGFYGIAAPSVQIGYNSRALTVPEDTDVGTAIVAAQLVSMNYMWQQIRMQGGAYGASCQFNHRSKTFGMTTYRDPHVRRSLEVMRDAGKWLQDPSSLDPSTVDQAAVGVIGQLEIGHLMPDEVLRVSLTRWLAGESPEERQARRVGILEATREGIQKIGQRICETESSAEVCIANETVLTEAGISPLLPLVNDAEGCHVIVNAIPSFVVISSSLFSLPETGQALLLPSEADLHLPGGVLSTNPIIAAAVGSELSNLRKDNDVGVLAGEDWIDLARLLEEDLRDQLERLDSDAESRDFAACRLHEIEEMELQAAVEELYLSHMATQGGVPCPLCSRGKLGLSRSDGLLWCENCLDMRLRLGRPGLSLEDDIAPSLHAAVRRHLEDGRCWSTSMRSEACEEGGHSSAYQLCRSFIIITQMADHTNRSEEVSVQCIDIYSTLPFTREGESDHVLLTPLHAACQSGDVDAARLLLSSFEERHPTLASPEIPSPLVLAVRSGCASLVDLLLSHHSPIGDPDGPGRVPWSEEALGKSVIAACMVGDSTVVRLLAGASPSTVNYEDPERPSLTPLTTAVFHGHDDTVRMLLDLSASVTGDHPEGWTALHMATHMNSVKVTDMLLQATFREETCKIPGFVGSDAISHTHPTVLHVAIRRSNLDLVKLLLRHRADPNAPSPPQGLTPLMAACQNGSEGEYHLFRSSSLGDVPIRSEVRTSYSCY</sequence>
<dbReference type="SMART" id="SM00248">
    <property type="entry name" value="ANK"/>
    <property type="match status" value="6"/>
</dbReference>
<protein>
    <recommendedName>
        <fullName evidence="2">Peptidase M16C associated domain-containing protein</fullName>
    </recommendedName>
</protein>
<dbReference type="Pfam" id="PF00023">
    <property type="entry name" value="Ank"/>
    <property type="match status" value="1"/>
</dbReference>
<reference evidence="3 4" key="1">
    <citation type="submission" date="2020-04" db="EMBL/GenBank/DDBJ databases">
        <title>Perkinsus olseni comparative genomics.</title>
        <authorList>
            <person name="Bogema D.R."/>
        </authorList>
    </citation>
    <scope>NUCLEOTIDE SEQUENCE [LARGE SCALE GENOMIC DNA]</scope>
    <source>
        <strain evidence="3">ATCC PRA-179</strain>
    </source>
</reference>
<dbReference type="GO" id="GO:0016485">
    <property type="term" value="P:protein processing"/>
    <property type="evidence" value="ECO:0007669"/>
    <property type="project" value="TreeGrafter"/>
</dbReference>
<evidence type="ECO:0000256" key="1">
    <source>
        <dbReference type="PROSITE-ProRule" id="PRU00023"/>
    </source>
</evidence>
<dbReference type="PANTHER" id="PTHR43016">
    <property type="entry name" value="PRESEQUENCE PROTEASE"/>
    <property type="match status" value="1"/>
</dbReference>
<feature type="repeat" description="ANK" evidence="1">
    <location>
        <begin position="1471"/>
        <end position="1503"/>
    </location>
</feature>
<dbReference type="GO" id="GO:0004222">
    <property type="term" value="F:metalloendopeptidase activity"/>
    <property type="evidence" value="ECO:0007669"/>
    <property type="project" value="TreeGrafter"/>
</dbReference>
<dbReference type="Pfam" id="PF00675">
    <property type="entry name" value="Peptidase_M16"/>
    <property type="match status" value="1"/>
</dbReference>
<dbReference type="GO" id="GO:0046872">
    <property type="term" value="F:metal ion binding"/>
    <property type="evidence" value="ECO:0007669"/>
    <property type="project" value="InterPro"/>
</dbReference>
<evidence type="ECO:0000259" key="2">
    <source>
        <dbReference type="SMART" id="SM01264"/>
    </source>
</evidence>
<dbReference type="SUPFAM" id="SSF63411">
    <property type="entry name" value="LuxS/MPP-like metallohydrolase"/>
    <property type="match status" value="4"/>
</dbReference>
<dbReference type="Pfam" id="PF22516">
    <property type="entry name" value="PreP_C"/>
    <property type="match status" value="1"/>
</dbReference>
<dbReference type="InterPro" id="IPR055130">
    <property type="entry name" value="PreP_C"/>
</dbReference>
<name>A0A7J6L2E2_PEROL</name>
<dbReference type="InterPro" id="IPR036770">
    <property type="entry name" value="Ankyrin_rpt-contain_sf"/>
</dbReference>
<dbReference type="InterPro" id="IPR013578">
    <property type="entry name" value="Peptidase_M16C_assoc"/>
</dbReference>
<dbReference type="SUPFAM" id="SSF48403">
    <property type="entry name" value="Ankyrin repeat"/>
    <property type="match status" value="1"/>
</dbReference>
<dbReference type="Pfam" id="PF05193">
    <property type="entry name" value="Peptidase_M16_C"/>
    <property type="match status" value="1"/>
</dbReference>
<dbReference type="InterPro" id="IPR002110">
    <property type="entry name" value="Ankyrin_rpt"/>
</dbReference>
<dbReference type="Pfam" id="PF12796">
    <property type="entry name" value="Ank_2"/>
    <property type="match status" value="2"/>
</dbReference>
<dbReference type="InterPro" id="IPR011249">
    <property type="entry name" value="Metalloenz_LuxS/M16"/>
</dbReference>
<dbReference type="Gene3D" id="1.25.40.20">
    <property type="entry name" value="Ankyrin repeat-containing domain"/>
    <property type="match status" value="1"/>
</dbReference>
<accession>A0A7J6L2E2</accession>
<keyword evidence="1" id="KW-0040">ANK repeat</keyword>